<dbReference type="SUPFAM" id="SSF55073">
    <property type="entry name" value="Nucleotide cyclase"/>
    <property type="match status" value="1"/>
</dbReference>
<sequence>MRELDMANDKINVNMFGTFSLSRGNVTVDLTKLLGKQLINLFQLLLLQKGVVISKNNIIDILYPDSENPNSVVKFSIFRLRKDLKASGIFNEDEEVILTVKGGYQINPKLEWVMDTEEFYYNWDKIKYIDDISDKDLAYAQKVNHLYKGKLYITTNHSIWIEQMLEFFRSAYVNCVIKICKYYMKRKQFEKMMSINYHAILLEPFYEGLHYYYIKGLIELKDYHNALKYYDDLNERFYKELGTGLSPRFKELYDVITEDIEEDYIINTENVNEDLIINNADYRGFYCGYDMFKHMYEILLKNALRDNKKYFLIIFDLNAKTTIENQVHVMNQLKEMIASSLRVNDLFAKINKKQYIILVACQEMDNAYTIIQRINKKFYAKYNSTTYRLNYDVAKAKLLYKKPIESSVQS</sequence>
<dbReference type="Gene3D" id="1.25.40.10">
    <property type="entry name" value="Tetratricopeptide repeat domain"/>
    <property type="match status" value="1"/>
</dbReference>
<dbReference type="InterPro" id="IPR016032">
    <property type="entry name" value="Sig_transdc_resp-reg_C-effctor"/>
</dbReference>
<organism evidence="4 5">
    <name type="scientific">Thomasclavelia ramosa DSM 1402</name>
    <dbReference type="NCBI Taxonomy" id="445974"/>
    <lineage>
        <taxon>Bacteria</taxon>
        <taxon>Bacillati</taxon>
        <taxon>Bacillota</taxon>
        <taxon>Erysipelotrichia</taxon>
        <taxon>Erysipelotrichales</taxon>
        <taxon>Coprobacillaceae</taxon>
        <taxon>Thomasclavelia</taxon>
    </lineage>
</organism>
<dbReference type="GO" id="GO:0003677">
    <property type="term" value="F:DNA binding"/>
    <property type="evidence" value="ECO:0007669"/>
    <property type="project" value="InterPro"/>
</dbReference>
<dbReference type="InterPro" id="IPR000160">
    <property type="entry name" value="GGDEF_dom"/>
</dbReference>
<protein>
    <recommendedName>
        <fullName evidence="3">GGDEF domain-containing protein</fullName>
    </recommendedName>
</protein>
<dbReference type="InterPro" id="IPR005158">
    <property type="entry name" value="BTAD"/>
</dbReference>
<comment type="caution">
    <text evidence="4">The sequence shown here is derived from an EMBL/GenBank/DDBJ whole genome shotgun (WGS) entry which is preliminary data.</text>
</comment>
<accession>B0N7M0</accession>
<evidence type="ECO:0000313" key="5">
    <source>
        <dbReference type="Proteomes" id="UP000005798"/>
    </source>
</evidence>
<dbReference type="GO" id="GO:0006355">
    <property type="term" value="P:regulation of DNA-templated transcription"/>
    <property type="evidence" value="ECO:0007669"/>
    <property type="project" value="InterPro"/>
</dbReference>
<gene>
    <name evidence="4" type="ORF">CLORAM_02603</name>
</gene>
<evidence type="ECO:0000313" key="4">
    <source>
        <dbReference type="EMBL" id="EDS17808.1"/>
    </source>
</evidence>
<comment type="similarity">
    <text evidence="1">Belongs to the AfsR/DnrI/RedD regulatory family.</text>
</comment>
<dbReference type="InterPro" id="IPR001867">
    <property type="entry name" value="OmpR/PhoB-type_DNA-bd"/>
</dbReference>
<dbReference type="PANTHER" id="PTHR35807:SF2">
    <property type="entry name" value="TRANSCRIPTIONAL ACTIVATOR DOMAIN"/>
    <property type="match status" value="1"/>
</dbReference>
<dbReference type="InterPro" id="IPR051677">
    <property type="entry name" value="AfsR-DnrI-RedD_regulator"/>
</dbReference>
<dbReference type="PROSITE" id="PS50887">
    <property type="entry name" value="GGDEF"/>
    <property type="match status" value="1"/>
</dbReference>
<name>B0N7M0_9FIRM</name>
<dbReference type="Proteomes" id="UP000005798">
    <property type="component" value="Unassembled WGS sequence"/>
</dbReference>
<dbReference type="PANTHER" id="PTHR35807">
    <property type="entry name" value="TRANSCRIPTIONAL REGULATOR REDD-RELATED"/>
    <property type="match status" value="1"/>
</dbReference>
<reference evidence="4" key="1">
    <citation type="submission" date="2007-11" db="EMBL/GenBank/DDBJ databases">
        <authorList>
            <person name="Fulton L."/>
            <person name="Clifton S."/>
            <person name="Fulton B."/>
            <person name="Xu J."/>
            <person name="Minx P."/>
            <person name="Pepin K.H."/>
            <person name="Johnson M."/>
            <person name="Thiruvilangam P."/>
            <person name="Bhonagiri V."/>
            <person name="Nash W.E."/>
            <person name="Mardis E.R."/>
            <person name="Wilson R.K."/>
        </authorList>
    </citation>
    <scope>NUCLEOTIDE SEQUENCE [LARGE SCALE GENOMIC DNA]</scope>
    <source>
        <strain evidence="4">DSM 1402</strain>
    </source>
</reference>
<evidence type="ECO:0000256" key="1">
    <source>
        <dbReference type="ARBA" id="ARBA00005820"/>
    </source>
</evidence>
<dbReference type="AlphaFoldDB" id="B0N7M0"/>
<dbReference type="Gene3D" id="1.10.10.10">
    <property type="entry name" value="Winged helix-like DNA-binding domain superfamily/Winged helix DNA-binding domain"/>
    <property type="match status" value="1"/>
</dbReference>
<dbReference type="InterPro" id="IPR036388">
    <property type="entry name" value="WH-like_DNA-bd_sf"/>
</dbReference>
<evidence type="ECO:0000256" key="2">
    <source>
        <dbReference type="ARBA" id="ARBA00023125"/>
    </source>
</evidence>
<dbReference type="Pfam" id="PF03704">
    <property type="entry name" value="BTAD"/>
    <property type="match status" value="1"/>
</dbReference>
<dbReference type="InterPro" id="IPR029787">
    <property type="entry name" value="Nucleotide_cyclase"/>
</dbReference>
<keyword evidence="5" id="KW-1185">Reference proteome</keyword>
<feature type="domain" description="GGDEF" evidence="3">
    <location>
        <begin position="308"/>
        <end position="410"/>
    </location>
</feature>
<dbReference type="SUPFAM" id="SSF46894">
    <property type="entry name" value="C-terminal effector domain of the bipartite response regulators"/>
    <property type="match status" value="1"/>
</dbReference>
<reference evidence="4" key="2">
    <citation type="submission" date="2014-06" db="EMBL/GenBank/DDBJ databases">
        <title>Draft genome sequence of Clostridium ramosum(DSM 1402).</title>
        <authorList>
            <person name="Sudarsanam P."/>
            <person name="Ley R."/>
            <person name="Guruge J."/>
            <person name="Turnbaugh P.J."/>
            <person name="Mahowald M."/>
            <person name="Liep D."/>
            <person name="Gordon J."/>
        </authorList>
    </citation>
    <scope>NUCLEOTIDE SEQUENCE</scope>
    <source>
        <strain evidence="4">DSM 1402</strain>
    </source>
</reference>
<keyword evidence="2" id="KW-0238">DNA-binding</keyword>
<evidence type="ECO:0000259" key="3">
    <source>
        <dbReference type="PROSITE" id="PS50887"/>
    </source>
</evidence>
<proteinExistence type="inferred from homology"/>
<dbReference type="HOGENOM" id="CLU_054920_0_0_9"/>
<dbReference type="eggNOG" id="COG3629">
    <property type="taxonomic scope" value="Bacteria"/>
</dbReference>
<dbReference type="EMBL" id="ABFX02000008">
    <property type="protein sequence ID" value="EDS17808.1"/>
    <property type="molecule type" value="Genomic_DNA"/>
</dbReference>
<dbReference type="Pfam" id="PF00486">
    <property type="entry name" value="Trans_reg_C"/>
    <property type="match status" value="1"/>
</dbReference>
<dbReference type="SUPFAM" id="SSF48452">
    <property type="entry name" value="TPR-like"/>
    <property type="match status" value="1"/>
</dbReference>
<dbReference type="InterPro" id="IPR011990">
    <property type="entry name" value="TPR-like_helical_dom_sf"/>
</dbReference>